<evidence type="ECO:0000259" key="5">
    <source>
        <dbReference type="Pfam" id="PF03168"/>
    </source>
</evidence>
<keyword evidence="3" id="KW-1133">Transmembrane helix</keyword>
<dbReference type="GO" id="GO:0098542">
    <property type="term" value="P:defense response to other organism"/>
    <property type="evidence" value="ECO:0007669"/>
    <property type="project" value="InterPro"/>
</dbReference>
<gene>
    <name evidence="6" type="ORF">AYBTSS11_LOCUS7201</name>
</gene>
<evidence type="ECO:0000256" key="3">
    <source>
        <dbReference type="ARBA" id="ARBA00022989"/>
    </source>
</evidence>
<protein>
    <recommendedName>
        <fullName evidence="5">Late embryogenesis abundant protein LEA-2 subgroup domain-containing protein</fullName>
    </recommendedName>
</protein>
<organism evidence="6 7">
    <name type="scientific">Sphenostylis stenocarpa</name>
    <dbReference type="NCBI Taxonomy" id="92480"/>
    <lineage>
        <taxon>Eukaryota</taxon>
        <taxon>Viridiplantae</taxon>
        <taxon>Streptophyta</taxon>
        <taxon>Embryophyta</taxon>
        <taxon>Tracheophyta</taxon>
        <taxon>Spermatophyta</taxon>
        <taxon>Magnoliopsida</taxon>
        <taxon>eudicotyledons</taxon>
        <taxon>Gunneridae</taxon>
        <taxon>Pentapetalae</taxon>
        <taxon>rosids</taxon>
        <taxon>fabids</taxon>
        <taxon>Fabales</taxon>
        <taxon>Fabaceae</taxon>
        <taxon>Papilionoideae</taxon>
        <taxon>50 kb inversion clade</taxon>
        <taxon>NPAAA clade</taxon>
        <taxon>indigoferoid/millettioid clade</taxon>
        <taxon>Phaseoleae</taxon>
        <taxon>Sphenostylis</taxon>
    </lineage>
</organism>
<comment type="subcellular location">
    <subcellularLocation>
        <location evidence="1">Membrane</location>
        <topology evidence="1">Single-pass membrane protein</topology>
    </subcellularLocation>
</comment>
<dbReference type="InterPro" id="IPR004864">
    <property type="entry name" value="LEA_2"/>
</dbReference>
<dbReference type="GO" id="GO:0005886">
    <property type="term" value="C:plasma membrane"/>
    <property type="evidence" value="ECO:0007669"/>
    <property type="project" value="TreeGrafter"/>
</dbReference>
<keyword evidence="4" id="KW-0472">Membrane</keyword>
<evidence type="ECO:0000313" key="7">
    <source>
        <dbReference type="Proteomes" id="UP001189624"/>
    </source>
</evidence>
<dbReference type="Gramene" id="rna-AYBTSS11_LOCUS7201">
    <property type="protein sequence ID" value="CAJ1935940.1"/>
    <property type="gene ID" value="gene-AYBTSS11_LOCUS7201"/>
</dbReference>
<dbReference type="AlphaFoldDB" id="A0AA86RZC3"/>
<keyword evidence="7" id="KW-1185">Reference proteome</keyword>
<evidence type="ECO:0000256" key="4">
    <source>
        <dbReference type="ARBA" id="ARBA00023136"/>
    </source>
</evidence>
<dbReference type="Proteomes" id="UP001189624">
    <property type="component" value="Chromosome 3"/>
</dbReference>
<keyword evidence="2" id="KW-0812">Transmembrane</keyword>
<evidence type="ECO:0000313" key="6">
    <source>
        <dbReference type="EMBL" id="CAJ1935940.1"/>
    </source>
</evidence>
<sequence>MKPHLDLRQLGLQYMATSPNPNRPGPSSANLYFIIRLVFAVVNTNNRVGISCGQSRVTLLYRGTPLGRATMPAFFQHPHTVKEVVATVGVDDVNLSNSDAADFTRDALLNDRVELRVLAHVATKIRLFNLQSPPLQNNNIGIHHRFNNPNSHPSADAVMSLNLRQKQTGNHSQFRSLHFRIP</sequence>
<accession>A0AA86RZC3</accession>
<dbReference type="Pfam" id="PF03168">
    <property type="entry name" value="LEA_2"/>
    <property type="match status" value="1"/>
</dbReference>
<dbReference type="InterPro" id="IPR044839">
    <property type="entry name" value="NDR1-like"/>
</dbReference>
<reference evidence="6" key="1">
    <citation type="submission" date="2023-10" db="EMBL/GenBank/DDBJ databases">
        <authorList>
            <person name="Domelevo Entfellner J.-B."/>
        </authorList>
    </citation>
    <scope>NUCLEOTIDE SEQUENCE</scope>
</reference>
<proteinExistence type="predicted"/>
<evidence type="ECO:0000256" key="2">
    <source>
        <dbReference type="ARBA" id="ARBA00022692"/>
    </source>
</evidence>
<dbReference type="EMBL" id="OY731400">
    <property type="protein sequence ID" value="CAJ1935940.1"/>
    <property type="molecule type" value="Genomic_DNA"/>
</dbReference>
<evidence type="ECO:0000256" key="1">
    <source>
        <dbReference type="ARBA" id="ARBA00004167"/>
    </source>
</evidence>
<dbReference type="PANTHER" id="PTHR31234">
    <property type="entry name" value="LATE EMBRYOGENESIS ABUNDANT (LEA) HYDROXYPROLINE-RICH GLYCOPROTEIN FAMILY"/>
    <property type="match status" value="1"/>
</dbReference>
<name>A0AA86RZC3_9FABA</name>
<feature type="domain" description="Late embryogenesis abundant protein LEA-2 subgroup" evidence="5">
    <location>
        <begin position="40"/>
        <end position="123"/>
    </location>
</feature>
<dbReference type="PANTHER" id="PTHR31234:SF8">
    <property type="entry name" value="EXPRESSED PROTEIN"/>
    <property type="match status" value="1"/>
</dbReference>